<organism evidence="15 16">
    <name type="scientific">Loigolactobacillus binensis</name>
    <dbReference type="NCBI Taxonomy" id="2559922"/>
    <lineage>
        <taxon>Bacteria</taxon>
        <taxon>Bacillati</taxon>
        <taxon>Bacillota</taxon>
        <taxon>Bacilli</taxon>
        <taxon>Lactobacillales</taxon>
        <taxon>Lactobacillaceae</taxon>
        <taxon>Loigolactobacillus</taxon>
    </lineage>
</organism>
<dbReference type="InterPro" id="IPR036097">
    <property type="entry name" value="HisK_dim/P_sf"/>
</dbReference>
<accession>A0ABW3E7E4</accession>
<evidence type="ECO:0000256" key="4">
    <source>
        <dbReference type="ARBA" id="ARBA00015735"/>
    </source>
</evidence>
<dbReference type="SUPFAM" id="SSF55874">
    <property type="entry name" value="ATPase domain of HSP90 chaperone/DNA topoisomerase II/histidine kinase"/>
    <property type="match status" value="1"/>
</dbReference>
<dbReference type="Pfam" id="PF18719">
    <property type="entry name" value="ArlS_N"/>
    <property type="match status" value="1"/>
</dbReference>
<evidence type="ECO:0000256" key="2">
    <source>
        <dbReference type="ARBA" id="ARBA00004141"/>
    </source>
</evidence>
<gene>
    <name evidence="15" type="ORF">ACFQZ7_00300</name>
</gene>
<sequence length="524" mass="59411">MTSQDSDSNQVKRARRFSLKWKWALGAAFGIFIVFAIFAILLFSRFTAIMMGQEETNLQDTMTLVVERLNNQSNTLTHKTVLPYLRPDLATASDAVPQSDANAKNNIYTDSIIVKLAREDVTVSIYNPQGKVVFASRNIPNKFKRTNMVKISREKVGTQDGFIGRRPIRSRTSGRIIGYAQVTSQLGTLRKDQHQLLIAFYILGAFAFLISGLIGYLLAVYFLKPLKAMTETIDIINQEPQSVERIADSPRNDELADLTHLFNDMLDRMQRYIEQQEEFVEDVSHELRTPVAIIEGHMQMLNRWGKDDPEILSESISASLQEITRMKSLVQEMLDLSRAEQVDVHYPNALTDAKEVANQVFGNFKLIHPEFTFILDDDLKAPTIIKIYRDHFEQILIILMDNAVKYSQKRQEVHLSISRNERSVEIAVQDFGEGIAPENIERVFNRFYRVDKARSRDKGGNGLGLSIAQHLVESYHGDIRVESVLGSGTIFRITFPIVKTLAPGESLLDLENKTGNSSVPPSRN</sequence>
<feature type="transmembrane region" description="Helical" evidence="12">
    <location>
        <begin position="196"/>
        <end position="223"/>
    </location>
</feature>
<dbReference type="SUPFAM" id="SSF47384">
    <property type="entry name" value="Homodimeric domain of signal transducing histidine kinase"/>
    <property type="match status" value="1"/>
</dbReference>
<comment type="caution">
    <text evidence="15">The sequence shown here is derived from an EMBL/GenBank/DDBJ whole genome shotgun (WGS) entry which is preliminary data.</text>
</comment>
<reference evidence="16" key="1">
    <citation type="journal article" date="2019" name="Int. J. Syst. Evol. Microbiol.">
        <title>The Global Catalogue of Microorganisms (GCM) 10K type strain sequencing project: providing services to taxonomists for standard genome sequencing and annotation.</title>
        <authorList>
            <consortium name="The Broad Institute Genomics Platform"/>
            <consortium name="The Broad Institute Genome Sequencing Center for Infectious Disease"/>
            <person name="Wu L."/>
            <person name="Ma J."/>
        </authorList>
    </citation>
    <scope>NUCLEOTIDE SEQUENCE [LARGE SCALE GENOMIC DNA]</scope>
    <source>
        <strain evidence="16">CCM 8925</strain>
    </source>
</reference>
<keyword evidence="8 15" id="KW-0418">Kinase</keyword>
<dbReference type="InterPro" id="IPR041610">
    <property type="entry name" value="ArlS_N"/>
</dbReference>
<keyword evidence="5" id="KW-0597">Phosphoprotein</keyword>
<dbReference type="SMART" id="SM00387">
    <property type="entry name" value="HATPase_c"/>
    <property type="match status" value="1"/>
</dbReference>
<dbReference type="InterPro" id="IPR004358">
    <property type="entry name" value="Sig_transdc_His_kin-like_C"/>
</dbReference>
<evidence type="ECO:0000256" key="5">
    <source>
        <dbReference type="ARBA" id="ARBA00022553"/>
    </source>
</evidence>
<evidence type="ECO:0000313" key="16">
    <source>
        <dbReference type="Proteomes" id="UP001597104"/>
    </source>
</evidence>
<evidence type="ECO:0000256" key="11">
    <source>
        <dbReference type="ARBA" id="ARBA00023136"/>
    </source>
</evidence>
<dbReference type="EC" id="2.7.13.3" evidence="3"/>
<name>A0ABW3E7E4_9LACO</name>
<dbReference type="PRINTS" id="PR00344">
    <property type="entry name" value="BCTRLSENSOR"/>
</dbReference>
<keyword evidence="9 12" id="KW-1133">Transmembrane helix</keyword>
<evidence type="ECO:0000256" key="7">
    <source>
        <dbReference type="ARBA" id="ARBA00022692"/>
    </source>
</evidence>
<dbReference type="InterPro" id="IPR036890">
    <property type="entry name" value="HATPase_C_sf"/>
</dbReference>
<comment type="subcellular location">
    <subcellularLocation>
        <location evidence="2">Membrane</location>
        <topology evidence="2">Multi-pass membrane protein</topology>
    </subcellularLocation>
</comment>
<dbReference type="InterPro" id="IPR050398">
    <property type="entry name" value="HssS/ArlS-like"/>
</dbReference>
<dbReference type="CDD" id="cd00082">
    <property type="entry name" value="HisKA"/>
    <property type="match status" value="1"/>
</dbReference>
<keyword evidence="6" id="KW-0808">Transferase</keyword>
<feature type="transmembrane region" description="Helical" evidence="12">
    <location>
        <begin position="23"/>
        <end position="43"/>
    </location>
</feature>
<evidence type="ECO:0000256" key="10">
    <source>
        <dbReference type="ARBA" id="ARBA00023012"/>
    </source>
</evidence>
<dbReference type="InterPro" id="IPR003594">
    <property type="entry name" value="HATPase_dom"/>
</dbReference>
<keyword evidence="11 12" id="KW-0472">Membrane</keyword>
<dbReference type="PROSITE" id="PS50885">
    <property type="entry name" value="HAMP"/>
    <property type="match status" value="1"/>
</dbReference>
<dbReference type="CDD" id="cd06225">
    <property type="entry name" value="HAMP"/>
    <property type="match status" value="1"/>
</dbReference>
<dbReference type="Gene3D" id="3.30.565.10">
    <property type="entry name" value="Histidine kinase-like ATPase, C-terminal domain"/>
    <property type="match status" value="1"/>
</dbReference>
<dbReference type="PROSITE" id="PS50109">
    <property type="entry name" value="HIS_KIN"/>
    <property type="match status" value="1"/>
</dbReference>
<dbReference type="EMBL" id="JBHTIO010000001">
    <property type="protein sequence ID" value="MFD0896183.1"/>
    <property type="molecule type" value="Genomic_DNA"/>
</dbReference>
<evidence type="ECO:0000259" key="14">
    <source>
        <dbReference type="PROSITE" id="PS50885"/>
    </source>
</evidence>
<dbReference type="Pfam" id="PF00512">
    <property type="entry name" value="HisKA"/>
    <property type="match status" value="1"/>
</dbReference>
<dbReference type="InterPro" id="IPR003661">
    <property type="entry name" value="HisK_dim/P_dom"/>
</dbReference>
<feature type="domain" description="HAMP" evidence="14">
    <location>
        <begin position="220"/>
        <end position="274"/>
    </location>
</feature>
<protein>
    <recommendedName>
        <fullName evidence="4">Signal transduction histidine-protein kinase ArlS</fullName>
        <ecNumber evidence="3">2.7.13.3</ecNumber>
    </recommendedName>
</protein>
<evidence type="ECO:0000313" key="15">
    <source>
        <dbReference type="EMBL" id="MFD0896183.1"/>
    </source>
</evidence>
<dbReference type="PANTHER" id="PTHR45528:SF12">
    <property type="entry name" value="SENSOR HISTIDINE KINASE ARSS"/>
    <property type="match status" value="1"/>
</dbReference>
<dbReference type="InterPro" id="IPR003660">
    <property type="entry name" value="HAMP_dom"/>
</dbReference>
<evidence type="ECO:0000256" key="8">
    <source>
        <dbReference type="ARBA" id="ARBA00022777"/>
    </source>
</evidence>
<dbReference type="SMART" id="SM00388">
    <property type="entry name" value="HisKA"/>
    <property type="match status" value="1"/>
</dbReference>
<evidence type="ECO:0000256" key="12">
    <source>
        <dbReference type="SAM" id="Phobius"/>
    </source>
</evidence>
<evidence type="ECO:0000256" key="3">
    <source>
        <dbReference type="ARBA" id="ARBA00012438"/>
    </source>
</evidence>
<dbReference type="RefSeq" id="WP_137636630.1">
    <property type="nucleotide sequence ID" value="NZ_BJDN01000002.1"/>
</dbReference>
<evidence type="ECO:0000256" key="9">
    <source>
        <dbReference type="ARBA" id="ARBA00022989"/>
    </source>
</evidence>
<dbReference type="Pfam" id="PF02518">
    <property type="entry name" value="HATPase_c"/>
    <property type="match status" value="1"/>
</dbReference>
<proteinExistence type="predicted"/>
<keyword evidence="10" id="KW-0902">Two-component regulatory system</keyword>
<evidence type="ECO:0000256" key="1">
    <source>
        <dbReference type="ARBA" id="ARBA00000085"/>
    </source>
</evidence>
<dbReference type="Gene3D" id="6.10.340.10">
    <property type="match status" value="1"/>
</dbReference>
<evidence type="ECO:0000256" key="6">
    <source>
        <dbReference type="ARBA" id="ARBA00022679"/>
    </source>
</evidence>
<feature type="domain" description="Histidine kinase" evidence="13">
    <location>
        <begin position="282"/>
        <end position="499"/>
    </location>
</feature>
<evidence type="ECO:0000259" key="13">
    <source>
        <dbReference type="PROSITE" id="PS50109"/>
    </source>
</evidence>
<keyword evidence="16" id="KW-1185">Reference proteome</keyword>
<dbReference type="GO" id="GO:0016301">
    <property type="term" value="F:kinase activity"/>
    <property type="evidence" value="ECO:0007669"/>
    <property type="project" value="UniProtKB-KW"/>
</dbReference>
<dbReference type="InterPro" id="IPR005467">
    <property type="entry name" value="His_kinase_dom"/>
</dbReference>
<dbReference type="Gene3D" id="1.10.287.130">
    <property type="match status" value="1"/>
</dbReference>
<dbReference type="PANTHER" id="PTHR45528">
    <property type="entry name" value="SENSOR HISTIDINE KINASE CPXA"/>
    <property type="match status" value="1"/>
</dbReference>
<comment type="catalytic activity">
    <reaction evidence="1">
        <text>ATP + protein L-histidine = ADP + protein N-phospho-L-histidine.</text>
        <dbReference type="EC" id="2.7.13.3"/>
    </reaction>
</comment>
<dbReference type="Proteomes" id="UP001597104">
    <property type="component" value="Unassembled WGS sequence"/>
</dbReference>
<keyword evidence="7 12" id="KW-0812">Transmembrane</keyword>